<proteinExistence type="predicted"/>
<dbReference type="Pfam" id="PF01520">
    <property type="entry name" value="Amidase_3"/>
    <property type="match status" value="1"/>
</dbReference>
<feature type="domain" description="MurNAc-LAA" evidence="2">
    <location>
        <begin position="376"/>
        <end position="530"/>
    </location>
</feature>
<dbReference type="GO" id="GO:0030288">
    <property type="term" value="C:outer membrane-bounded periplasmic space"/>
    <property type="evidence" value="ECO:0007669"/>
    <property type="project" value="TreeGrafter"/>
</dbReference>
<dbReference type="PANTHER" id="PTHR30404">
    <property type="entry name" value="N-ACETYLMURAMOYL-L-ALANINE AMIDASE"/>
    <property type="match status" value="1"/>
</dbReference>
<evidence type="ECO:0000256" key="1">
    <source>
        <dbReference type="ARBA" id="ARBA00022801"/>
    </source>
</evidence>
<dbReference type="InterPro" id="IPR050695">
    <property type="entry name" value="N-acetylmuramoyl_amidase_3"/>
</dbReference>
<dbReference type="PANTHER" id="PTHR30404:SF0">
    <property type="entry name" value="N-ACETYLMURAMOYL-L-ALANINE AMIDASE AMIC"/>
    <property type="match status" value="1"/>
</dbReference>
<accession>A0A806K1L4</accession>
<protein>
    <submittedName>
        <fullName evidence="3">N-acetylmuramoyl-l-alanine amidase family protein</fullName>
    </submittedName>
</protein>
<evidence type="ECO:0000313" key="3">
    <source>
        <dbReference type="EMBL" id="AGS53493.1"/>
    </source>
</evidence>
<dbReference type="CDD" id="cd02696">
    <property type="entry name" value="MurNAc-LAA"/>
    <property type="match status" value="1"/>
</dbReference>
<dbReference type="AlphaFoldDB" id="A0A806K1L4"/>
<reference evidence="3" key="1">
    <citation type="submission" date="2012-03" db="EMBL/GenBank/DDBJ databases">
        <title>Functional metagenomics reveals considerable lignocellulase gene clusters in the gut microbiome of a wood-feeding higher termite.</title>
        <authorList>
            <person name="Liu N."/>
        </authorList>
    </citation>
    <scope>NUCLEOTIDE SEQUENCE</scope>
</reference>
<dbReference type="GO" id="GO:0008745">
    <property type="term" value="F:N-acetylmuramoyl-L-alanine amidase activity"/>
    <property type="evidence" value="ECO:0007669"/>
    <property type="project" value="InterPro"/>
</dbReference>
<sequence length="535" mass="59774">MAAEPDLAEVKGRLPGGKTTAVRLQFKKGVFVDTKGLPTDFISKKGDLPKWLPFEELTAKGKRWALGALFPSDVWGSDEVKHVVRWPKLESVWLLSTLFTGHGQRYDRLMAANPKNPEQFREGDVWKIPKDLLSTELGGVAKTPDSSRVENGGLRDEDLTSRYQAMLRYERDSQGEYAVYKLRKGEALYSSVVMRYTDLVDANEVNQLAMRIAKRSGIENVRSIQPGQIIKIPLDCLADPFQPEGSKGRTEDRQLRAEVRRTAKIEAGPRLSGVRIVLDPGHGGIDSGARANGVWESDYVYDITMRVRRLLEVNTDAQIATTLRNEGIGFAVREEIHEMTTEAVLLTTPPVPNDGESSKGTTVHLRWLLANHFFTAKKNQDLRKTLFISFHADSLHPSTRGTMVYIPAANQVPNKPAWPGGIQVSEVKRGTGVNVSGKQKLESEARSLIFAEGLLKNLRKSGIPIHANRPIRNIIKRSGRSYVPAVIRNNVGMTKVLVEIVNLQNEEDAALIKDADFREKYAEAVVRAIREHFKK</sequence>
<evidence type="ECO:0000259" key="2">
    <source>
        <dbReference type="SMART" id="SM00646"/>
    </source>
</evidence>
<dbReference type="EMBL" id="JQ844234">
    <property type="protein sequence ID" value="AGS53493.1"/>
    <property type="molecule type" value="Genomic_DNA"/>
</dbReference>
<dbReference type="SUPFAM" id="SSF53187">
    <property type="entry name" value="Zn-dependent exopeptidases"/>
    <property type="match status" value="1"/>
</dbReference>
<dbReference type="GO" id="GO:0009253">
    <property type="term" value="P:peptidoglycan catabolic process"/>
    <property type="evidence" value="ECO:0007669"/>
    <property type="project" value="InterPro"/>
</dbReference>
<dbReference type="InterPro" id="IPR002508">
    <property type="entry name" value="MurNAc-LAA_cat"/>
</dbReference>
<dbReference type="Gene3D" id="3.40.630.40">
    <property type="entry name" value="Zn-dependent exopeptidases"/>
    <property type="match status" value="1"/>
</dbReference>
<organism evidence="3">
    <name type="scientific">uncultured bacterium contig00038</name>
    <dbReference type="NCBI Taxonomy" id="1181526"/>
    <lineage>
        <taxon>Bacteria</taxon>
        <taxon>environmental samples</taxon>
    </lineage>
</organism>
<keyword evidence="1" id="KW-0378">Hydrolase</keyword>
<dbReference type="SMART" id="SM00646">
    <property type="entry name" value="Ami_3"/>
    <property type="match status" value="1"/>
</dbReference>
<name>A0A806K1L4_9BACT</name>